<dbReference type="GO" id="GO:0005794">
    <property type="term" value="C:Golgi apparatus"/>
    <property type="evidence" value="ECO:0007669"/>
    <property type="project" value="TreeGrafter"/>
</dbReference>
<evidence type="ECO:0000256" key="3">
    <source>
        <dbReference type="ARBA" id="ARBA00022989"/>
    </source>
</evidence>
<dbReference type="GO" id="GO:0006511">
    <property type="term" value="P:ubiquitin-dependent protein catabolic process"/>
    <property type="evidence" value="ECO:0007669"/>
    <property type="project" value="TreeGrafter"/>
</dbReference>
<dbReference type="InterPro" id="IPR019325">
    <property type="entry name" value="NEDD4/Bsd2"/>
</dbReference>
<dbReference type="GO" id="GO:0048471">
    <property type="term" value="C:perinuclear region of cytoplasm"/>
    <property type="evidence" value="ECO:0007669"/>
    <property type="project" value="TreeGrafter"/>
</dbReference>
<comment type="subcellular location">
    <subcellularLocation>
        <location evidence="1">Membrane</location>
        <topology evidence="1">Multi-pass membrane protein</topology>
    </subcellularLocation>
</comment>
<feature type="region of interest" description="Disordered" evidence="5">
    <location>
        <begin position="1"/>
        <end position="142"/>
    </location>
</feature>
<evidence type="ECO:0000256" key="2">
    <source>
        <dbReference type="ARBA" id="ARBA00022692"/>
    </source>
</evidence>
<dbReference type="GO" id="GO:0007034">
    <property type="term" value="P:vacuolar transport"/>
    <property type="evidence" value="ECO:0007669"/>
    <property type="project" value="InterPro"/>
</dbReference>
<dbReference type="GO" id="GO:0016020">
    <property type="term" value="C:membrane"/>
    <property type="evidence" value="ECO:0007669"/>
    <property type="project" value="UniProtKB-SubCell"/>
</dbReference>
<keyword evidence="4 6" id="KW-0472">Membrane</keyword>
<evidence type="ECO:0000256" key="1">
    <source>
        <dbReference type="ARBA" id="ARBA00004141"/>
    </source>
</evidence>
<feature type="compositionally biased region" description="Polar residues" evidence="5">
    <location>
        <begin position="117"/>
        <end position="134"/>
    </location>
</feature>
<organism evidence="7 8">
    <name type="scientific">Mortierella alpina</name>
    <name type="common">Oleaginous fungus</name>
    <name type="synonym">Mortierella renispora</name>
    <dbReference type="NCBI Taxonomy" id="64518"/>
    <lineage>
        <taxon>Eukaryota</taxon>
        <taxon>Fungi</taxon>
        <taxon>Fungi incertae sedis</taxon>
        <taxon>Mucoromycota</taxon>
        <taxon>Mortierellomycotina</taxon>
        <taxon>Mortierellomycetes</taxon>
        <taxon>Mortierellales</taxon>
        <taxon>Mortierellaceae</taxon>
        <taxon>Mortierella</taxon>
    </lineage>
</organism>
<evidence type="ECO:0000313" key="7">
    <source>
        <dbReference type="EMBL" id="KAF9963380.1"/>
    </source>
</evidence>
<accession>A0A9P6M2Q3</accession>
<keyword evidence="2 6" id="KW-0812">Transmembrane</keyword>
<keyword evidence="3 6" id="KW-1133">Transmembrane helix</keyword>
<dbReference type="AlphaFoldDB" id="A0A9P6M2Q3"/>
<proteinExistence type="predicted"/>
<evidence type="ECO:0000313" key="8">
    <source>
        <dbReference type="Proteomes" id="UP000738359"/>
    </source>
</evidence>
<protein>
    <submittedName>
        <fullName evidence="7">Nedd4 interacting protein</fullName>
    </submittedName>
</protein>
<evidence type="ECO:0000256" key="5">
    <source>
        <dbReference type="SAM" id="MobiDB-lite"/>
    </source>
</evidence>
<feature type="compositionally biased region" description="Low complexity" evidence="5">
    <location>
        <begin position="81"/>
        <end position="106"/>
    </location>
</feature>
<keyword evidence="8" id="KW-1185">Reference proteome</keyword>
<dbReference type="GO" id="GO:0005783">
    <property type="term" value="C:endoplasmic reticulum"/>
    <property type="evidence" value="ECO:0007669"/>
    <property type="project" value="TreeGrafter"/>
</dbReference>
<dbReference type="Proteomes" id="UP000738359">
    <property type="component" value="Unassembled WGS sequence"/>
</dbReference>
<evidence type="ECO:0000256" key="6">
    <source>
        <dbReference type="SAM" id="Phobius"/>
    </source>
</evidence>
<name>A0A9P6M2Q3_MORAP</name>
<dbReference type="Pfam" id="PF10176">
    <property type="entry name" value="NEDD4_Bsd2"/>
    <property type="match status" value="1"/>
</dbReference>
<feature type="compositionally biased region" description="Polar residues" evidence="5">
    <location>
        <begin position="16"/>
        <end position="36"/>
    </location>
</feature>
<evidence type="ECO:0000256" key="4">
    <source>
        <dbReference type="ARBA" id="ARBA00023136"/>
    </source>
</evidence>
<gene>
    <name evidence="7" type="primary">NDFIP2</name>
    <name evidence="7" type="ORF">BGZ70_007454</name>
</gene>
<dbReference type="OrthoDB" id="10003116at2759"/>
<feature type="transmembrane region" description="Helical" evidence="6">
    <location>
        <begin position="316"/>
        <end position="336"/>
    </location>
</feature>
<dbReference type="GO" id="GO:0030001">
    <property type="term" value="P:metal ion transport"/>
    <property type="evidence" value="ECO:0007669"/>
    <property type="project" value="InterPro"/>
</dbReference>
<dbReference type="PANTHER" id="PTHR13396">
    <property type="entry name" value="NEDD4 FAMILY INTERACTING PROTEIN 1/2"/>
    <property type="match status" value="1"/>
</dbReference>
<sequence>MNRAQSYAQIPISESPDANDSESSTTNPRAKSSNSHGKGVFRGKGSSRGYAALNSNDHEDEDEDQFEDAQEDSVMLRPMNSSFAPSSSAVAASSSASAPRRPVYPSGHDSDNEISVAPSSLDNEASSSSGNDASGRQRPDRDARRFVQSTMDGVFSNLSAKPRVEKPYEEELPPSYKSAAMDVSPAYYESLVSASGYLDDDEALVDGLPVGGILGFMWNVIISMSFQFVGFFLTYLLHTSHSTKEGSKTGLGITFISMGFRMLTGKPILTSSGSAASETEGYDENDDPIIADLDTGYMGNTGATSPYPYSALGSEYVWLSYFLCLLGGFIVVQSLFQFARAKRAEMVMNATSTAEQEASVPAAVAAGTSDSAVTGAVTTGSSSGSGLRTDTHSLVILGMPQ</sequence>
<reference evidence="7" key="1">
    <citation type="journal article" date="2020" name="Fungal Divers.">
        <title>Resolving the Mortierellaceae phylogeny through synthesis of multi-gene phylogenetics and phylogenomics.</title>
        <authorList>
            <person name="Vandepol N."/>
            <person name="Liber J."/>
            <person name="Desiro A."/>
            <person name="Na H."/>
            <person name="Kennedy M."/>
            <person name="Barry K."/>
            <person name="Grigoriev I.V."/>
            <person name="Miller A.N."/>
            <person name="O'Donnell K."/>
            <person name="Stajich J.E."/>
            <person name="Bonito G."/>
        </authorList>
    </citation>
    <scope>NUCLEOTIDE SEQUENCE</scope>
    <source>
        <strain evidence="7">CK1249</strain>
    </source>
</reference>
<dbReference type="PANTHER" id="PTHR13396:SF5">
    <property type="entry name" value="NEDD4 FAMILY INTERACTING PROTEIN"/>
    <property type="match status" value="1"/>
</dbReference>
<comment type="caution">
    <text evidence="7">The sequence shown here is derived from an EMBL/GenBank/DDBJ whole genome shotgun (WGS) entry which is preliminary data.</text>
</comment>
<dbReference type="GO" id="GO:0031398">
    <property type="term" value="P:positive regulation of protein ubiquitination"/>
    <property type="evidence" value="ECO:0007669"/>
    <property type="project" value="TreeGrafter"/>
</dbReference>
<feature type="transmembrane region" description="Helical" evidence="6">
    <location>
        <begin position="216"/>
        <end position="237"/>
    </location>
</feature>
<dbReference type="EMBL" id="JAAAHY010000473">
    <property type="protein sequence ID" value="KAF9963380.1"/>
    <property type="molecule type" value="Genomic_DNA"/>
</dbReference>
<feature type="compositionally biased region" description="Acidic residues" evidence="5">
    <location>
        <begin position="58"/>
        <end position="71"/>
    </location>
</feature>
<dbReference type="CDD" id="cd22212">
    <property type="entry name" value="NDFIP-like"/>
    <property type="match status" value="1"/>
</dbReference>